<reference evidence="10" key="1">
    <citation type="journal article" date="2020" name="Stud. Mycol.">
        <title>101 Dothideomycetes genomes: a test case for predicting lifestyles and emergence of pathogens.</title>
        <authorList>
            <person name="Haridas S."/>
            <person name="Albert R."/>
            <person name="Binder M."/>
            <person name="Bloem J."/>
            <person name="Labutti K."/>
            <person name="Salamov A."/>
            <person name="Andreopoulos B."/>
            <person name="Baker S."/>
            <person name="Barry K."/>
            <person name="Bills G."/>
            <person name="Bluhm B."/>
            <person name="Cannon C."/>
            <person name="Castanera R."/>
            <person name="Culley D."/>
            <person name="Daum C."/>
            <person name="Ezra D."/>
            <person name="Gonzalez J."/>
            <person name="Henrissat B."/>
            <person name="Kuo A."/>
            <person name="Liang C."/>
            <person name="Lipzen A."/>
            <person name="Lutzoni F."/>
            <person name="Magnuson J."/>
            <person name="Mondo S."/>
            <person name="Nolan M."/>
            <person name="Ohm R."/>
            <person name="Pangilinan J."/>
            <person name="Park H.-J."/>
            <person name="Ramirez L."/>
            <person name="Alfaro M."/>
            <person name="Sun H."/>
            <person name="Tritt A."/>
            <person name="Yoshinaga Y."/>
            <person name="Zwiers L.-H."/>
            <person name="Turgeon B."/>
            <person name="Goodwin S."/>
            <person name="Spatafora J."/>
            <person name="Crous P."/>
            <person name="Grigoriev I."/>
        </authorList>
    </citation>
    <scope>NUCLEOTIDE SEQUENCE</scope>
    <source>
        <strain evidence="10">CBS 207.26</strain>
    </source>
</reference>
<evidence type="ECO:0000256" key="5">
    <source>
        <dbReference type="ARBA" id="ARBA00023125"/>
    </source>
</evidence>
<dbReference type="EMBL" id="ML994625">
    <property type="protein sequence ID" value="KAF2188008.1"/>
    <property type="molecule type" value="Genomic_DNA"/>
</dbReference>
<dbReference type="CDD" id="cd12148">
    <property type="entry name" value="fungal_TF_MHR"/>
    <property type="match status" value="1"/>
</dbReference>
<keyword evidence="4" id="KW-0805">Transcription regulation</keyword>
<name>A0A6A6EBU2_9PEZI</name>
<evidence type="ECO:0000256" key="7">
    <source>
        <dbReference type="ARBA" id="ARBA00023242"/>
    </source>
</evidence>
<dbReference type="GO" id="GO:0005634">
    <property type="term" value="C:nucleus"/>
    <property type="evidence" value="ECO:0007669"/>
    <property type="project" value="UniProtKB-SubCell"/>
</dbReference>
<evidence type="ECO:0000256" key="4">
    <source>
        <dbReference type="ARBA" id="ARBA00023015"/>
    </source>
</evidence>
<organism evidence="10 11">
    <name type="scientific">Zopfia rhizophila CBS 207.26</name>
    <dbReference type="NCBI Taxonomy" id="1314779"/>
    <lineage>
        <taxon>Eukaryota</taxon>
        <taxon>Fungi</taxon>
        <taxon>Dikarya</taxon>
        <taxon>Ascomycota</taxon>
        <taxon>Pezizomycotina</taxon>
        <taxon>Dothideomycetes</taxon>
        <taxon>Dothideomycetes incertae sedis</taxon>
        <taxon>Zopfiaceae</taxon>
        <taxon>Zopfia</taxon>
    </lineage>
</organism>
<dbReference type="GO" id="GO:0008270">
    <property type="term" value="F:zinc ion binding"/>
    <property type="evidence" value="ECO:0007669"/>
    <property type="project" value="InterPro"/>
</dbReference>
<dbReference type="OrthoDB" id="2399539at2759"/>
<dbReference type="InterPro" id="IPR007219">
    <property type="entry name" value="XnlR_reg_dom"/>
</dbReference>
<comment type="subcellular location">
    <subcellularLocation>
        <location evidence="1">Nucleus</location>
    </subcellularLocation>
</comment>
<evidence type="ECO:0000259" key="9">
    <source>
        <dbReference type="SMART" id="SM00906"/>
    </source>
</evidence>
<evidence type="ECO:0000256" key="2">
    <source>
        <dbReference type="ARBA" id="ARBA00022723"/>
    </source>
</evidence>
<keyword evidence="8" id="KW-0175">Coiled coil</keyword>
<accession>A0A6A6EBU2</accession>
<evidence type="ECO:0000256" key="8">
    <source>
        <dbReference type="SAM" id="Coils"/>
    </source>
</evidence>
<dbReference type="InterPro" id="IPR052202">
    <property type="entry name" value="Yeast_MetPath_Reg"/>
</dbReference>
<proteinExistence type="predicted"/>
<keyword evidence="6" id="KW-0804">Transcription</keyword>
<dbReference type="GO" id="GO:0045944">
    <property type="term" value="P:positive regulation of transcription by RNA polymerase II"/>
    <property type="evidence" value="ECO:0007669"/>
    <property type="project" value="TreeGrafter"/>
</dbReference>
<evidence type="ECO:0000256" key="3">
    <source>
        <dbReference type="ARBA" id="ARBA00022833"/>
    </source>
</evidence>
<gene>
    <name evidence="10" type="ORF">K469DRAFT_567627</name>
</gene>
<keyword evidence="11" id="KW-1185">Reference proteome</keyword>
<dbReference type="SMART" id="SM00906">
    <property type="entry name" value="Fungal_trans"/>
    <property type="match status" value="1"/>
</dbReference>
<dbReference type="AlphaFoldDB" id="A0A6A6EBU2"/>
<dbReference type="Pfam" id="PF04082">
    <property type="entry name" value="Fungal_trans"/>
    <property type="match status" value="1"/>
</dbReference>
<protein>
    <recommendedName>
        <fullName evidence="9">Xylanolytic transcriptional activator regulatory domain-containing protein</fullName>
    </recommendedName>
</protein>
<dbReference type="GO" id="GO:0000981">
    <property type="term" value="F:DNA-binding transcription factor activity, RNA polymerase II-specific"/>
    <property type="evidence" value="ECO:0007669"/>
    <property type="project" value="TreeGrafter"/>
</dbReference>
<feature type="domain" description="Xylanolytic transcriptional activator regulatory" evidence="9">
    <location>
        <begin position="127"/>
        <end position="199"/>
    </location>
</feature>
<keyword evidence="3" id="KW-0862">Zinc</keyword>
<dbReference type="GO" id="GO:0043565">
    <property type="term" value="F:sequence-specific DNA binding"/>
    <property type="evidence" value="ECO:0007669"/>
    <property type="project" value="TreeGrafter"/>
</dbReference>
<evidence type="ECO:0000313" key="11">
    <source>
        <dbReference type="Proteomes" id="UP000800200"/>
    </source>
</evidence>
<dbReference type="GO" id="GO:0006351">
    <property type="term" value="P:DNA-templated transcription"/>
    <property type="evidence" value="ECO:0007669"/>
    <property type="project" value="InterPro"/>
</dbReference>
<sequence length="480" mass="53713">MWIEPLYPVLDPEALDILVGSCLTSQSADTTHPVPIAEQNMERAIFYLVMALGAINVGSFIKQLQVQPQQGSFQDLSVSKRSAADFYRNAIKCVDVSAQHLVPSVPFIQILLLISIYSSYEPVASSQWQLTGMAMRMAIEIGMHNPSRASGLSESAKDQRNRVFWSAYAIEISLAYNLGRPPSIGEEHITAEKSNVSSTTLFSSLHIRHRQIQSRVVSQVYCINNKARSMREAQNTIARLQEELDEWKSTIPQLSQPEGDAPYPYRHVSTFSFWVRLYHGTSFVLHRSSPLCPSPSRESLGKCLQSAGAYIEDILELLRESNVPLSWMLVQGVLFAGLRILIMARTGFKQLDPHVDLLSLLVDLPAWTRKCSVCLAIMNERWCEDLLSRLHSQFEILVNDTLRLIYSTVTSPGEIDTLGDVSVPWQSAMTAPTLALDDFSFQDAPIPDGGLTGACYDFELMRDIMGFDPTQTFWDTFPPG</sequence>
<keyword evidence="5" id="KW-0238">DNA-binding</keyword>
<dbReference type="Proteomes" id="UP000800200">
    <property type="component" value="Unassembled WGS sequence"/>
</dbReference>
<evidence type="ECO:0000313" key="10">
    <source>
        <dbReference type="EMBL" id="KAF2188008.1"/>
    </source>
</evidence>
<dbReference type="PANTHER" id="PTHR47782">
    <property type="entry name" value="ZN(II)2CYS6 TRANSCRIPTION FACTOR (EUROFUNG)-RELATED"/>
    <property type="match status" value="1"/>
</dbReference>
<dbReference type="PANTHER" id="PTHR47782:SF12">
    <property type="entry name" value="ZN(II)2CYS6 TRANSCRIPTION FACTOR (EUROFUNG)"/>
    <property type="match status" value="1"/>
</dbReference>
<feature type="coiled-coil region" evidence="8">
    <location>
        <begin position="223"/>
        <end position="250"/>
    </location>
</feature>
<keyword evidence="7" id="KW-0539">Nucleus</keyword>
<evidence type="ECO:0000256" key="1">
    <source>
        <dbReference type="ARBA" id="ARBA00004123"/>
    </source>
</evidence>
<keyword evidence="2" id="KW-0479">Metal-binding</keyword>
<evidence type="ECO:0000256" key="6">
    <source>
        <dbReference type="ARBA" id="ARBA00023163"/>
    </source>
</evidence>